<dbReference type="AlphaFoldDB" id="A0A6P2D6D4"/>
<feature type="transmembrane region" description="Helical" evidence="1">
    <location>
        <begin position="12"/>
        <end position="33"/>
    </location>
</feature>
<evidence type="ECO:0000313" key="4">
    <source>
        <dbReference type="Proteomes" id="UP000464178"/>
    </source>
</evidence>
<proteinExistence type="predicted"/>
<dbReference type="PANTHER" id="PTHR30093:SF2">
    <property type="entry name" value="TYPE II SECRETION SYSTEM PROTEIN H"/>
    <property type="match status" value="1"/>
</dbReference>
<dbReference type="NCBIfam" id="TIGR04294">
    <property type="entry name" value="pre_pil_HX9DG"/>
    <property type="match status" value="1"/>
</dbReference>
<evidence type="ECO:0000313" key="3">
    <source>
        <dbReference type="EMBL" id="VTR96871.1"/>
    </source>
</evidence>
<organism evidence="3 4">
    <name type="scientific">Gemmata massiliana</name>
    <dbReference type="NCBI Taxonomy" id="1210884"/>
    <lineage>
        <taxon>Bacteria</taxon>
        <taxon>Pseudomonadati</taxon>
        <taxon>Planctomycetota</taxon>
        <taxon>Planctomycetia</taxon>
        <taxon>Gemmatales</taxon>
        <taxon>Gemmataceae</taxon>
        <taxon>Gemmata</taxon>
    </lineage>
</organism>
<dbReference type="PANTHER" id="PTHR30093">
    <property type="entry name" value="GENERAL SECRETION PATHWAY PROTEIN G"/>
    <property type="match status" value="1"/>
</dbReference>
<dbReference type="Pfam" id="PF07596">
    <property type="entry name" value="SBP_bac_10"/>
    <property type="match status" value="1"/>
</dbReference>
<evidence type="ECO:0000259" key="2">
    <source>
        <dbReference type="Pfam" id="PF07596"/>
    </source>
</evidence>
<keyword evidence="1" id="KW-0812">Transmembrane</keyword>
<keyword evidence="1" id="KW-0472">Membrane</keyword>
<reference evidence="3 4" key="1">
    <citation type="submission" date="2019-05" db="EMBL/GenBank/DDBJ databases">
        <authorList>
            <consortium name="Science for Life Laboratories"/>
        </authorList>
    </citation>
    <scope>NUCLEOTIDE SEQUENCE [LARGE SCALE GENOMIC DNA]</scope>
    <source>
        <strain evidence="3">Soil9</strain>
    </source>
</reference>
<gene>
    <name evidence="3" type="ORF">SOIL9_10040</name>
</gene>
<dbReference type="NCBIfam" id="TIGR02532">
    <property type="entry name" value="IV_pilin_GFxxxE"/>
    <property type="match status" value="1"/>
</dbReference>
<dbReference type="InterPro" id="IPR027558">
    <property type="entry name" value="Pre_pil_HX9DG_C"/>
</dbReference>
<dbReference type="InterPro" id="IPR011453">
    <property type="entry name" value="DUF1559"/>
</dbReference>
<feature type="domain" description="DUF1559" evidence="2">
    <location>
        <begin position="34"/>
        <end position="299"/>
    </location>
</feature>
<dbReference type="RefSeq" id="WP_162670952.1">
    <property type="nucleotide sequence ID" value="NZ_LR593886.1"/>
</dbReference>
<protein>
    <recommendedName>
        <fullName evidence="2">DUF1559 domain-containing protein</fullName>
    </recommendedName>
</protein>
<evidence type="ECO:0000256" key="1">
    <source>
        <dbReference type="SAM" id="Phobius"/>
    </source>
</evidence>
<dbReference type="InterPro" id="IPR012902">
    <property type="entry name" value="N_methyl_site"/>
</dbReference>
<keyword evidence="4" id="KW-1185">Reference proteome</keyword>
<dbReference type="Pfam" id="PF07963">
    <property type="entry name" value="N_methyl"/>
    <property type="match status" value="1"/>
</dbReference>
<dbReference type="Gene3D" id="3.30.700.10">
    <property type="entry name" value="Glycoprotein, Type 4 Pilin"/>
    <property type="match status" value="1"/>
</dbReference>
<name>A0A6P2D6D4_9BACT</name>
<accession>A0A6P2D6D4</accession>
<dbReference type="EMBL" id="LR593886">
    <property type="protein sequence ID" value="VTR96871.1"/>
    <property type="molecule type" value="Genomic_DNA"/>
</dbReference>
<dbReference type="SUPFAM" id="SSF54523">
    <property type="entry name" value="Pili subunits"/>
    <property type="match status" value="1"/>
</dbReference>
<dbReference type="KEGG" id="gms:SOIL9_10040"/>
<dbReference type="InterPro" id="IPR045584">
    <property type="entry name" value="Pilin-like"/>
</dbReference>
<dbReference type="Proteomes" id="UP000464178">
    <property type="component" value="Chromosome"/>
</dbReference>
<keyword evidence="1" id="KW-1133">Transmembrane helix</keyword>
<sequence>MTRPRVPGAFTLIELLVVIAIIGVLIGLFLPAVQKVRAAAAQLLCQNNLKQIGLALHNHHSALGRFPAGRGAPTPAIFSPHAYLLPYLEQDNLRGLIDYTAPPAAFTVPPATVYDGARNYPAAATLVRTFVCPADPSDGRVFGSAFGGASYAANASSGANSGALTNADGVFYLGSAVRLGDIADGTSNTAAFSERTIGPGASNTSDLQRVMLEIPGAGDTTAATCVPANGSWNTERGAKWIVGNYGNTLYNHAETPNPPGGDCLNATQQKGRLAARSAHTGGVNVTLCDGSVRFVRNDIPLASWRALATRAGGEPGNSE</sequence>